<dbReference type="InterPro" id="IPR036661">
    <property type="entry name" value="Luciferase-like_sf"/>
</dbReference>
<dbReference type="GO" id="GO:0016491">
    <property type="term" value="F:oxidoreductase activity"/>
    <property type="evidence" value="ECO:0007669"/>
    <property type="project" value="UniProtKB-KW"/>
</dbReference>
<evidence type="ECO:0000313" key="3">
    <source>
        <dbReference type="EMBL" id="MFC4756631.1"/>
    </source>
</evidence>
<dbReference type="Gene3D" id="3.20.20.30">
    <property type="entry name" value="Luciferase-like domain"/>
    <property type="match status" value="1"/>
</dbReference>
<dbReference type="EMBL" id="JBHSHP010000061">
    <property type="protein sequence ID" value="MFC4756631.1"/>
    <property type="molecule type" value="Genomic_DNA"/>
</dbReference>
<dbReference type="InterPro" id="IPR011251">
    <property type="entry name" value="Luciferase-like_dom"/>
</dbReference>
<keyword evidence="4" id="KW-1185">Reference proteome</keyword>
<dbReference type="PANTHER" id="PTHR43244">
    <property type="match status" value="1"/>
</dbReference>
<comment type="caution">
    <text evidence="3">The sequence shown here is derived from an EMBL/GenBank/DDBJ whole genome shotgun (WGS) entry which is preliminary data.</text>
</comment>
<keyword evidence="1 3" id="KW-0560">Oxidoreductase</keyword>
<organism evidence="3 4">
    <name type="scientific">Dietzia aurantiaca</name>
    <dbReference type="NCBI Taxonomy" id="983873"/>
    <lineage>
        <taxon>Bacteria</taxon>
        <taxon>Bacillati</taxon>
        <taxon>Actinomycetota</taxon>
        <taxon>Actinomycetes</taxon>
        <taxon>Mycobacteriales</taxon>
        <taxon>Dietziaceae</taxon>
        <taxon>Dietzia</taxon>
    </lineage>
</organism>
<reference evidence="4" key="1">
    <citation type="journal article" date="2019" name="Int. J. Syst. Evol. Microbiol.">
        <title>The Global Catalogue of Microorganisms (GCM) 10K type strain sequencing project: providing services to taxonomists for standard genome sequencing and annotation.</title>
        <authorList>
            <consortium name="The Broad Institute Genomics Platform"/>
            <consortium name="The Broad Institute Genome Sequencing Center for Infectious Disease"/>
            <person name="Wu L."/>
            <person name="Ma J."/>
        </authorList>
    </citation>
    <scope>NUCLEOTIDE SEQUENCE [LARGE SCALE GENOMIC DNA]</scope>
    <source>
        <strain evidence="4">JCM 11882</strain>
    </source>
</reference>
<gene>
    <name evidence="3" type="ORF">ACFO7U_17830</name>
</gene>
<dbReference type="SUPFAM" id="SSF51679">
    <property type="entry name" value="Bacterial luciferase-like"/>
    <property type="match status" value="1"/>
</dbReference>
<protein>
    <submittedName>
        <fullName evidence="3">LLM class flavin-dependent oxidoreductase</fullName>
        <ecNumber evidence="3">1.-.-.-</ecNumber>
    </submittedName>
</protein>
<dbReference type="InterPro" id="IPR050564">
    <property type="entry name" value="F420-G6PD/mer"/>
</dbReference>
<sequence>MQTPSPTDLPDEPLPILFGANINPLWTEGADPVGRALDAEDAGFDFVTIQDHPYQQRFHDTWTLLTFIAARTERLTVVPTVACLPLRPPAMLAKAASSLDKLTGGRVQLGLGAGAFWTAVAAMGGPERSPREAADALTEAVDVIHAMWSGQRSVKVPGEYYRLDGSKPGPPPSGDLGIWTGAYGPRMLRLTGAKARGWMPSLGFLPMDELPAAVARLDAAAREAGRDPSRLRKVYNLNGMIGAGSGTPFAGSAAQWADQIAGLVSEQGMNGFAYWPDDDHDRQLAIFADEVVPRVRELLPSGRP</sequence>
<dbReference type="Proteomes" id="UP001595836">
    <property type="component" value="Unassembled WGS sequence"/>
</dbReference>
<dbReference type="EC" id="1.-.-.-" evidence="3"/>
<accession>A0ABV9PUQ4</accession>
<proteinExistence type="predicted"/>
<name>A0ABV9PUQ4_9ACTN</name>
<evidence type="ECO:0000259" key="2">
    <source>
        <dbReference type="Pfam" id="PF00296"/>
    </source>
</evidence>
<evidence type="ECO:0000313" key="4">
    <source>
        <dbReference type="Proteomes" id="UP001595836"/>
    </source>
</evidence>
<evidence type="ECO:0000256" key="1">
    <source>
        <dbReference type="ARBA" id="ARBA00023002"/>
    </source>
</evidence>
<feature type="domain" description="Luciferase-like" evidence="2">
    <location>
        <begin position="33"/>
        <end position="237"/>
    </location>
</feature>
<dbReference type="PANTHER" id="PTHR43244:SF1">
    <property type="entry name" value="5,10-METHYLENETETRAHYDROMETHANOPTERIN REDUCTASE"/>
    <property type="match status" value="1"/>
</dbReference>
<dbReference type="RefSeq" id="WP_344996679.1">
    <property type="nucleotide sequence ID" value="NZ_BAABCD010000057.1"/>
</dbReference>
<dbReference type="Pfam" id="PF00296">
    <property type="entry name" value="Bac_luciferase"/>
    <property type="match status" value="1"/>
</dbReference>